<reference evidence="1" key="2">
    <citation type="submission" date="2021-01" db="EMBL/GenBank/DDBJ databases">
        <authorList>
            <person name="Schikora-Tamarit M.A."/>
        </authorList>
    </citation>
    <scope>NUCLEOTIDE SEQUENCE</scope>
    <source>
        <strain evidence="1">CBS6075</strain>
    </source>
</reference>
<name>A0A9P8PC49_9ASCO</name>
<dbReference type="EMBL" id="JAEUBE010000143">
    <property type="protein sequence ID" value="KAH3669086.1"/>
    <property type="molecule type" value="Genomic_DNA"/>
</dbReference>
<organism evidence="1 2">
    <name type="scientific">Ogataea philodendri</name>
    <dbReference type="NCBI Taxonomy" id="1378263"/>
    <lineage>
        <taxon>Eukaryota</taxon>
        <taxon>Fungi</taxon>
        <taxon>Dikarya</taxon>
        <taxon>Ascomycota</taxon>
        <taxon>Saccharomycotina</taxon>
        <taxon>Pichiomycetes</taxon>
        <taxon>Pichiales</taxon>
        <taxon>Pichiaceae</taxon>
        <taxon>Ogataea</taxon>
    </lineage>
</organism>
<keyword evidence="2" id="KW-1185">Reference proteome</keyword>
<evidence type="ECO:0000313" key="2">
    <source>
        <dbReference type="Proteomes" id="UP000769157"/>
    </source>
</evidence>
<evidence type="ECO:0000313" key="1">
    <source>
        <dbReference type="EMBL" id="KAH3669086.1"/>
    </source>
</evidence>
<proteinExistence type="predicted"/>
<accession>A0A9P8PC49</accession>
<dbReference type="AlphaFoldDB" id="A0A9P8PC49"/>
<sequence>MVIKLDTPGRNSGSNVSGPSMESVVAFMIFVRIELASSVIRILVSGSGSDLDIFLAGSLRLRILLVGAIRVRGSVKKLDLVCLLNTAARSLVNSRCWTWS</sequence>
<protein>
    <submittedName>
        <fullName evidence="1">Uncharacterized protein</fullName>
    </submittedName>
</protein>
<gene>
    <name evidence="1" type="ORF">OGAPHI_001682</name>
</gene>
<dbReference type="Proteomes" id="UP000769157">
    <property type="component" value="Unassembled WGS sequence"/>
</dbReference>
<dbReference type="GeneID" id="70233649"/>
<dbReference type="RefSeq" id="XP_046063469.1">
    <property type="nucleotide sequence ID" value="XM_046202469.1"/>
</dbReference>
<reference evidence="1" key="1">
    <citation type="journal article" date="2021" name="Open Biol.">
        <title>Shared evolutionary footprints suggest mitochondrial oxidative damage underlies multiple complex I losses in fungi.</title>
        <authorList>
            <person name="Schikora-Tamarit M.A."/>
            <person name="Marcet-Houben M."/>
            <person name="Nosek J."/>
            <person name="Gabaldon T."/>
        </authorList>
    </citation>
    <scope>NUCLEOTIDE SEQUENCE</scope>
    <source>
        <strain evidence="1">CBS6075</strain>
    </source>
</reference>
<comment type="caution">
    <text evidence="1">The sequence shown here is derived from an EMBL/GenBank/DDBJ whole genome shotgun (WGS) entry which is preliminary data.</text>
</comment>